<sequence length="352" mass="39340">MNGNNATPSPPDSEGNDVMRNNGDSKIRAAASKPKTQQEKPDAGIAPDASQKVQQAPRAQVDEELQQRLRADNQLILQMLQEQQAQHIRDQRAQQGLPAENDPPARVIDYSPLNHYLQQGLRLCPGSDELLQLQMEAQAQSDRAPQNQQTQADKETQDCQAAEKAHRDARIQQLLYQQLDTAIRMAQESLTALQQDMQTNQTPQSQHAQNTQLAQIVEQEQQRQSIVQDHQDGQIEGLNDEQFNQLIEKAHQSLIAMQQTVINPHLARDDKTASLHQASAANDSHGHPKRTSEAEESGAGPSSPDSAKRSKHGDVDRTSSIVNALFMWFRFVVMHLRVPHLLRCSSHLSFPC</sequence>
<evidence type="ECO:0000256" key="1">
    <source>
        <dbReference type="SAM" id="MobiDB-lite"/>
    </source>
</evidence>
<dbReference type="EMBL" id="PDUG01000006">
    <property type="protein sequence ID" value="PIC17268.1"/>
    <property type="molecule type" value="Genomic_DNA"/>
</dbReference>
<evidence type="ECO:0000313" key="3">
    <source>
        <dbReference type="Proteomes" id="UP000230233"/>
    </source>
</evidence>
<dbReference type="AlphaFoldDB" id="A0A2G5SQK9"/>
<dbReference type="Proteomes" id="UP000230233">
    <property type="component" value="Chromosome X"/>
</dbReference>
<gene>
    <name evidence="2" type="primary">Cnig_chr_X.g23569</name>
    <name evidence="2" type="ORF">B9Z55_023569</name>
</gene>
<proteinExistence type="predicted"/>
<accession>A0A2G5SQK9</accession>
<feature type="region of interest" description="Disordered" evidence="1">
    <location>
        <begin position="1"/>
        <end position="62"/>
    </location>
</feature>
<feature type="compositionally biased region" description="Polar residues" evidence="1">
    <location>
        <begin position="141"/>
        <end position="151"/>
    </location>
</feature>
<protein>
    <submittedName>
        <fullName evidence="2">Uncharacterized protein</fullName>
    </submittedName>
</protein>
<feature type="compositionally biased region" description="Basic and acidic residues" evidence="1">
    <location>
        <begin position="284"/>
        <end position="293"/>
    </location>
</feature>
<evidence type="ECO:0000313" key="2">
    <source>
        <dbReference type="EMBL" id="PIC17268.1"/>
    </source>
</evidence>
<feature type="region of interest" description="Disordered" evidence="1">
    <location>
        <begin position="137"/>
        <end position="164"/>
    </location>
</feature>
<feature type="compositionally biased region" description="Basic and acidic residues" evidence="1">
    <location>
        <begin position="306"/>
        <end position="315"/>
    </location>
</feature>
<feature type="compositionally biased region" description="Basic and acidic residues" evidence="1">
    <location>
        <begin position="152"/>
        <end position="164"/>
    </location>
</feature>
<comment type="caution">
    <text evidence="2">The sequence shown here is derived from an EMBL/GenBank/DDBJ whole genome shotgun (WGS) entry which is preliminary data.</text>
</comment>
<keyword evidence="3" id="KW-1185">Reference proteome</keyword>
<name>A0A2G5SQK9_9PELO</name>
<reference evidence="3" key="1">
    <citation type="submission" date="2017-10" db="EMBL/GenBank/DDBJ databases">
        <title>Rapid genome shrinkage in a self-fertile nematode reveals novel sperm competition proteins.</title>
        <authorList>
            <person name="Yin D."/>
            <person name="Schwarz E.M."/>
            <person name="Thomas C.G."/>
            <person name="Felde R.L."/>
            <person name="Korf I.F."/>
            <person name="Cutter A.D."/>
            <person name="Schartner C.M."/>
            <person name="Ralston E.J."/>
            <person name="Meyer B.J."/>
            <person name="Haag E.S."/>
        </authorList>
    </citation>
    <scope>NUCLEOTIDE SEQUENCE [LARGE SCALE GENOMIC DNA]</scope>
    <source>
        <strain evidence="3">JU1422</strain>
    </source>
</reference>
<feature type="region of interest" description="Disordered" evidence="1">
    <location>
        <begin position="271"/>
        <end position="315"/>
    </location>
</feature>
<organism evidence="2 3">
    <name type="scientific">Caenorhabditis nigoni</name>
    <dbReference type="NCBI Taxonomy" id="1611254"/>
    <lineage>
        <taxon>Eukaryota</taxon>
        <taxon>Metazoa</taxon>
        <taxon>Ecdysozoa</taxon>
        <taxon>Nematoda</taxon>
        <taxon>Chromadorea</taxon>
        <taxon>Rhabditida</taxon>
        <taxon>Rhabditina</taxon>
        <taxon>Rhabditomorpha</taxon>
        <taxon>Rhabditoidea</taxon>
        <taxon>Rhabditidae</taxon>
        <taxon>Peloderinae</taxon>
        <taxon>Caenorhabditis</taxon>
    </lineage>
</organism>